<dbReference type="eggNOG" id="ENOG5032C5E">
    <property type="taxonomic scope" value="Bacteria"/>
</dbReference>
<dbReference type="PATRIC" id="fig|1217703.3.peg.2252"/>
<organism evidence="1 2">
    <name type="scientific">Acinetobacter dispersus</name>
    <dbReference type="NCBI Taxonomy" id="70348"/>
    <lineage>
        <taxon>Bacteria</taxon>
        <taxon>Pseudomonadati</taxon>
        <taxon>Pseudomonadota</taxon>
        <taxon>Gammaproteobacteria</taxon>
        <taxon>Moraxellales</taxon>
        <taxon>Moraxellaceae</taxon>
        <taxon>Acinetobacter</taxon>
    </lineage>
</organism>
<evidence type="ECO:0000313" key="2">
    <source>
        <dbReference type="Proteomes" id="UP000013261"/>
    </source>
</evidence>
<sequence length="89" mass="10069">MKKFIKNNAPIFVLIFIIIGGFVYAFKVDDRILVPSIGQTDLQCAGVAVPNEIKYSDGNLFCSCIRLSNHQTAQERYNYCVNKFTKTTN</sequence>
<proteinExistence type="predicted"/>
<dbReference type="HOGENOM" id="CLU_2420328_0_0_6"/>
<dbReference type="AlphaFoldDB" id="N9MGI4"/>
<gene>
    <name evidence="1" type="ORF">F904_02319</name>
</gene>
<name>N9MGI4_9GAMM</name>
<evidence type="ECO:0000313" key="1">
    <source>
        <dbReference type="EMBL" id="ENW92380.1"/>
    </source>
</evidence>
<dbReference type="EMBL" id="APRL01000013">
    <property type="protein sequence ID" value="ENW92380.1"/>
    <property type="molecule type" value="Genomic_DNA"/>
</dbReference>
<dbReference type="OrthoDB" id="6712500at2"/>
<dbReference type="RefSeq" id="WP_005189199.1">
    <property type="nucleotide sequence ID" value="NZ_KB850050.1"/>
</dbReference>
<reference evidence="1 2" key="1">
    <citation type="submission" date="2013-02" db="EMBL/GenBank/DDBJ databases">
        <title>The Genome Sequence of Acinetobacter sp. ANC 4105.</title>
        <authorList>
            <consortium name="The Broad Institute Genome Sequencing Platform"/>
            <consortium name="The Broad Institute Genome Sequencing Center for Infectious Disease"/>
            <person name="Cerqueira G."/>
            <person name="Feldgarden M."/>
            <person name="Courvalin P."/>
            <person name="Perichon B."/>
            <person name="Grillot-Courvalin C."/>
            <person name="Clermont D."/>
            <person name="Rocha E."/>
            <person name="Yoon E.-J."/>
            <person name="Nemec A."/>
            <person name="Walker B."/>
            <person name="Young S.K."/>
            <person name="Zeng Q."/>
            <person name="Gargeya S."/>
            <person name="Fitzgerald M."/>
            <person name="Haas B."/>
            <person name="Abouelleil A."/>
            <person name="Alvarado L."/>
            <person name="Arachchi H.M."/>
            <person name="Berlin A.M."/>
            <person name="Chapman S.B."/>
            <person name="Dewar J."/>
            <person name="Goldberg J."/>
            <person name="Griggs A."/>
            <person name="Gujja S."/>
            <person name="Hansen M."/>
            <person name="Howarth C."/>
            <person name="Imamovic A."/>
            <person name="Larimer J."/>
            <person name="McCowan C."/>
            <person name="Murphy C."/>
            <person name="Neiman D."/>
            <person name="Pearson M."/>
            <person name="Priest M."/>
            <person name="Roberts A."/>
            <person name="Saif S."/>
            <person name="Shea T."/>
            <person name="Sisk P."/>
            <person name="Sykes S."/>
            <person name="Wortman J."/>
            <person name="Nusbaum C."/>
            <person name="Birren B."/>
        </authorList>
    </citation>
    <scope>NUCLEOTIDE SEQUENCE [LARGE SCALE GENOMIC DNA]</scope>
    <source>
        <strain evidence="1 2">ANC 4105</strain>
    </source>
</reference>
<accession>N9MGI4</accession>
<protein>
    <submittedName>
        <fullName evidence="1">Uncharacterized protein</fullName>
    </submittedName>
</protein>
<dbReference type="Proteomes" id="UP000013261">
    <property type="component" value="Unassembled WGS sequence"/>
</dbReference>
<comment type="caution">
    <text evidence="1">The sequence shown here is derived from an EMBL/GenBank/DDBJ whole genome shotgun (WGS) entry which is preliminary data.</text>
</comment>
<keyword evidence="2" id="KW-1185">Reference proteome</keyword>